<evidence type="ECO:0000256" key="1">
    <source>
        <dbReference type="SAM" id="MobiDB-lite"/>
    </source>
</evidence>
<feature type="compositionally biased region" description="Acidic residues" evidence="1">
    <location>
        <begin position="65"/>
        <end position="76"/>
    </location>
</feature>
<dbReference type="Proteomes" id="UP000091967">
    <property type="component" value="Unassembled WGS sequence"/>
</dbReference>
<protein>
    <recommendedName>
        <fullName evidence="4">BTB domain-containing protein</fullName>
    </recommendedName>
</protein>
<organism evidence="2 3">
    <name type="scientific">Fusarium poae</name>
    <dbReference type="NCBI Taxonomy" id="36050"/>
    <lineage>
        <taxon>Eukaryota</taxon>
        <taxon>Fungi</taxon>
        <taxon>Dikarya</taxon>
        <taxon>Ascomycota</taxon>
        <taxon>Pezizomycotina</taxon>
        <taxon>Sordariomycetes</taxon>
        <taxon>Hypocreomycetidae</taxon>
        <taxon>Hypocreales</taxon>
        <taxon>Nectriaceae</taxon>
        <taxon>Fusarium</taxon>
    </lineage>
</organism>
<evidence type="ECO:0000313" key="3">
    <source>
        <dbReference type="Proteomes" id="UP000091967"/>
    </source>
</evidence>
<feature type="region of interest" description="Disordered" evidence="1">
    <location>
        <begin position="64"/>
        <end position="102"/>
    </location>
</feature>
<evidence type="ECO:0000313" key="2">
    <source>
        <dbReference type="EMBL" id="OBS26311.1"/>
    </source>
</evidence>
<accession>A0A1B8B0U1</accession>
<dbReference type="EMBL" id="LYXU01000001">
    <property type="protein sequence ID" value="OBS26311.1"/>
    <property type="molecule type" value="Genomic_DNA"/>
</dbReference>
<proteinExistence type="predicted"/>
<feature type="compositionally biased region" description="Polar residues" evidence="1">
    <location>
        <begin position="91"/>
        <end position="102"/>
    </location>
</feature>
<reference evidence="2 3" key="1">
    <citation type="submission" date="2016-06" db="EMBL/GenBank/DDBJ databases">
        <title>Living apart together: crosstalk between the core and supernumerary genomes in a fungal plant pathogen.</title>
        <authorList>
            <person name="Vanheule A."/>
            <person name="Audenaert K."/>
            <person name="Warris S."/>
            <person name="Van De Geest H."/>
            <person name="Schijlen E."/>
            <person name="Hofte M."/>
            <person name="De Saeger S."/>
            <person name="Haesaert G."/>
            <person name="Waalwijk C."/>
            <person name="Van Der Lee T."/>
        </authorList>
    </citation>
    <scope>NUCLEOTIDE SEQUENCE [LARGE SCALE GENOMIC DNA]</scope>
    <source>
        <strain evidence="2 3">2516</strain>
    </source>
</reference>
<dbReference type="OMA" id="MIDEDGC"/>
<name>A0A1B8B0U1_FUSPO</name>
<comment type="caution">
    <text evidence="2">The sequence shown here is derived from an EMBL/GenBank/DDBJ whole genome shotgun (WGS) entry which is preliminary data.</text>
</comment>
<keyword evidence="3" id="KW-1185">Reference proteome</keyword>
<dbReference type="STRING" id="36050.A0A1B8B0U1"/>
<dbReference type="AlphaFoldDB" id="A0A1B8B0U1"/>
<evidence type="ECO:0008006" key="4">
    <source>
        <dbReference type="Google" id="ProtNLM"/>
    </source>
</evidence>
<gene>
    <name evidence="2" type="ORF">FPOA_00252</name>
</gene>
<sequence>MTIITYEIDPGGDIELVLECPNKQQIVPIVTFEEKENFRVPMFDGGSDDFFDNTALVGRYAVFNPEEEEKEEDAMEADGGGGDDAMEADTLETSASNSSSDGLTEVRIRVSSRHLILASRTFRTMLEGPWRENLSQAPGSQSVPLQIKTTDWDAAALVIVLDVIHGRYQDIPKVINIGLLTRIATVVDYYECHESLQLISDIWMANLLHQVPGRFCKISFLWLYISWVFSEREKLSYISRMFLEESIGLANIDFKDLPVHQVLAEIDTARQELIGRYMTGLNALRKTLSEETGCLGNGNSACSAIILGVLIREKHKLGLLDPSPVAPYSGYNISTLISRARQFPNSRPQQFNCSCNIQTRLSPILEGIEYSISKYNLTA</sequence>